<dbReference type="InterPro" id="IPR002869">
    <property type="entry name" value="Pyrv_flavodox_OxRed_cen"/>
</dbReference>
<dbReference type="eggNOG" id="COG1014">
    <property type="taxonomic scope" value="Bacteria"/>
</dbReference>
<feature type="domain" description="Pyruvate/ketoisovalerate oxidoreductase catalytic" evidence="2">
    <location>
        <begin position="10"/>
        <end position="181"/>
    </location>
</feature>
<evidence type="ECO:0000256" key="1">
    <source>
        <dbReference type="ARBA" id="ARBA00023002"/>
    </source>
</evidence>
<dbReference type="EMBL" id="AQHZ01000015">
    <property type="protein sequence ID" value="ENO18303.1"/>
    <property type="molecule type" value="Genomic_DNA"/>
</dbReference>
<dbReference type="PANTHER" id="PTHR43366">
    <property type="entry name" value="PYRUVATE SYNTHASE SUBUNIT PORC"/>
    <property type="match status" value="1"/>
</dbReference>
<dbReference type="PANTHER" id="PTHR43366:SF1">
    <property type="entry name" value="PYRUVATE SYNTHASE SUBUNIT PORC"/>
    <property type="match status" value="1"/>
</dbReference>
<dbReference type="Pfam" id="PF01558">
    <property type="entry name" value="POR"/>
    <property type="match status" value="1"/>
</dbReference>
<keyword evidence="1 3" id="KW-0560">Oxidoreductase</keyword>
<protein>
    <submittedName>
        <fullName evidence="3">Pyruvic-ferredoxin oxidoreductase, gamma subunit</fullName>
        <ecNumber evidence="3">1.2.7.1</ecNumber>
    </submittedName>
</protein>
<name>N6XAX8_9ACTO</name>
<dbReference type="InterPro" id="IPR019752">
    <property type="entry name" value="Pyrv/ketoisovalerate_OxRed_cat"/>
</dbReference>
<gene>
    <name evidence="3" type="primary">porG</name>
    <name evidence="3" type="ORF">HMPREF9004_0872</name>
</gene>
<dbReference type="SUPFAM" id="SSF53323">
    <property type="entry name" value="Pyruvate-ferredoxin oxidoreductase, PFOR, domain III"/>
    <property type="match status" value="1"/>
</dbReference>
<evidence type="ECO:0000259" key="2">
    <source>
        <dbReference type="Pfam" id="PF01558"/>
    </source>
</evidence>
<dbReference type="PATRIC" id="fig|888050.3.peg.828"/>
<dbReference type="STRING" id="888050.HMPREF9004_0872"/>
<sequence length="198" mass="20920">MVEVRIHGRGGQGVVTASDLLAMAAFTDGHHAQAFPSFGSERTGAPVVAFCRIAETEIRTREPVLEPDVVVVQDPTLLSVMDVFAGLKPEGYALLNSTKSFEELGLSELVNRLPKGHAITLPAFDLAREHVGRPVPNAVMLGGIAALTGLIRLQSVTDAIRHRFPGKVGDANVSAATAAYDLVAAERGRADSKENADA</sequence>
<proteinExistence type="predicted"/>
<evidence type="ECO:0000313" key="3">
    <source>
        <dbReference type="EMBL" id="ENO18303.1"/>
    </source>
</evidence>
<dbReference type="NCBIfam" id="TIGR02175">
    <property type="entry name" value="PorC_KorC"/>
    <property type="match status" value="1"/>
</dbReference>
<dbReference type="Gene3D" id="3.40.920.10">
    <property type="entry name" value="Pyruvate-ferredoxin oxidoreductase, PFOR, domain III"/>
    <property type="match status" value="1"/>
</dbReference>
<evidence type="ECO:0000313" key="4">
    <source>
        <dbReference type="Proteomes" id="UP000013015"/>
    </source>
</evidence>
<dbReference type="GO" id="GO:0019164">
    <property type="term" value="F:pyruvate synthase activity"/>
    <property type="evidence" value="ECO:0007669"/>
    <property type="project" value="UniProtKB-EC"/>
</dbReference>
<dbReference type="RefSeq" id="WP_005962661.1">
    <property type="nucleotide sequence ID" value="NZ_CP040505.1"/>
</dbReference>
<dbReference type="HOGENOM" id="CLU_087284_2_0_11"/>
<dbReference type="EC" id="1.2.7.1" evidence="3"/>
<dbReference type="Proteomes" id="UP000013015">
    <property type="component" value="Unassembled WGS sequence"/>
</dbReference>
<dbReference type="OrthoDB" id="9794954at2"/>
<reference evidence="3 4" key="1">
    <citation type="submission" date="2013-03" db="EMBL/GenBank/DDBJ databases">
        <title>Reference genome for the Human Microbiome Project.</title>
        <authorList>
            <person name="Aqrawi P."/>
            <person name="Ayvaz T."/>
            <person name="Bess C."/>
            <person name="Blankenburg K."/>
            <person name="Coyle M."/>
            <person name="Deng J."/>
            <person name="Forbes L."/>
            <person name="Fowler G."/>
            <person name="Francisco L."/>
            <person name="Fu Q."/>
            <person name="Gibbs R."/>
            <person name="Gross S."/>
            <person name="Gubbala S."/>
            <person name="Hale W."/>
            <person name="Hemphill L."/>
            <person name="Highlander S."/>
            <person name="Hirani K."/>
            <person name="Jackson L."/>
            <person name="Jakkamsetti A."/>
            <person name="Javaid M."/>
            <person name="Jayaseelan J.C."/>
            <person name="Jiang H."/>
            <person name="Joshi V."/>
            <person name="Korchina V."/>
            <person name="Kovar C."/>
            <person name="Lara F."/>
            <person name="Lee S."/>
            <person name="Liu Y."/>
            <person name="Mata R."/>
            <person name="Mathew T."/>
            <person name="Munidasa M."/>
            <person name="Muzny D."/>
            <person name="Nazareth L."/>
            <person name="Ngo R."/>
            <person name="Nguyen L."/>
            <person name="Nguyen N."/>
            <person name="Okwuonu G."/>
            <person name="Ongeri F."/>
            <person name="Palculict T."/>
            <person name="Patil S."/>
            <person name="Petrosino J."/>
            <person name="Pham C."/>
            <person name="Pham P."/>
            <person name="Pu L.-L."/>
            <person name="Qin X."/>
            <person name="Qu J."/>
            <person name="Reid J."/>
            <person name="Ross M."/>
            <person name="Ruth R."/>
            <person name="Saada N."/>
            <person name="San Lucas F."/>
            <person name="Santibanez J."/>
            <person name="Shang Y."/>
            <person name="Simmons D."/>
            <person name="Song X.-Z."/>
            <person name="Tang L.-Y."/>
            <person name="Thornton R."/>
            <person name="Warren J."/>
            <person name="Weissenberger G."/>
            <person name="Wilczek-Boney K."/>
            <person name="Worley K."/>
            <person name="Youmans B."/>
            <person name="Zhang J."/>
            <person name="Zhang L."/>
            <person name="Zhao Z."/>
            <person name="Zhou C."/>
            <person name="Zhu D."/>
            <person name="Zhu Y."/>
        </authorList>
    </citation>
    <scope>NUCLEOTIDE SEQUENCE [LARGE SCALE GENOMIC DNA]</scope>
    <source>
        <strain evidence="3 4">F0333</strain>
    </source>
</reference>
<keyword evidence="4" id="KW-1185">Reference proteome</keyword>
<dbReference type="AlphaFoldDB" id="N6XAX8"/>
<comment type="caution">
    <text evidence="3">The sequence shown here is derived from an EMBL/GenBank/DDBJ whole genome shotgun (WGS) entry which is preliminary data.</text>
</comment>
<accession>N6XAX8</accession>
<dbReference type="InterPro" id="IPR011894">
    <property type="entry name" value="PorC_KorC"/>
</dbReference>
<organism evidence="3 4">
    <name type="scientific">Schaalia cardiffensis F0333</name>
    <dbReference type="NCBI Taxonomy" id="888050"/>
    <lineage>
        <taxon>Bacteria</taxon>
        <taxon>Bacillati</taxon>
        <taxon>Actinomycetota</taxon>
        <taxon>Actinomycetes</taxon>
        <taxon>Actinomycetales</taxon>
        <taxon>Actinomycetaceae</taxon>
        <taxon>Schaalia</taxon>
    </lineage>
</organism>
<dbReference type="InterPro" id="IPR051626">
    <property type="entry name" value="Oxidoreductase_gamma_subunit"/>
</dbReference>